<dbReference type="OrthoDB" id="4187477at2759"/>
<dbReference type="STRING" id="1447872.A0A1J9P672"/>
<dbReference type="Proteomes" id="UP000182235">
    <property type="component" value="Unassembled WGS sequence"/>
</dbReference>
<proteinExistence type="predicted"/>
<gene>
    <name evidence="2" type="ORF">AJ78_07836</name>
</gene>
<protein>
    <recommendedName>
        <fullName evidence="1">Aminoglycoside phosphotransferase domain-containing protein</fullName>
    </recommendedName>
</protein>
<keyword evidence="3" id="KW-1185">Reference proteome</keyword>
<accession>A0A1J9P672</accession>
<sequence>MASLPFGMILKWSDGTRVKEVQAMKVARAAGLPVPRKKLGQVYEGLDEDEREAIFQELKLYLDTMRKWPNPWGGDRICSLTGSAIRSVRVRNHKVGPCENEQEFNDYLISAAFSRMFSSEKAYRHARNRAQKLHSMPHRVVFSHGNLKHHNVMVHKGRISGFLDWESAGWYPEYWEYTTSLRFTRETFWWFNFVARLGGEKYLVELQCARALTLLTSSSYVW</sequence>
<organism evidence="2 3">
    <name type="scientific">Emergomyces pasteurianus Ep9510</name>
    <dbReference type="NCBI Taxonomy" id="1447872"/>
    <lineage>
        <taxon>Eukaryota</taxon>
        <taxon>Fungi</taxon>
        <taxon>Dikarya</taxon>
        <taxon>Ascomycota</taxon>
        <taxon>Pezizomycotina</taxon>
        <taxon>Eurotiomycetes</taxon>
        <taxon>Eurotiomycetidae</taxon>
        <taxon>Onygenales</taxon>
        <taxon>Ajellomycetaceae</taxon>
        <taxon>Emergomyces</taxon>
    </lineage>
</organism>
<comment type="caution">
    <text evidence="2">The sequence shown here is derived from an EMBL/GenBank/DDBJ whole genome shotgun (WGS) entry which is preliminary data.</text>
</comment>
<feature type="domain" description="Aminoglycoside phosphotransferase" evidence="1">
    <location>
        <begin position="133"/>
        <end position="186"/>
    </location>
</feature>
<dbReference type="Gene3D" id="3.90.1200.10">
    <property type="match status" value="1"/>
</dbReference>
<dbReference type="PANTHER" id="PTHR21310">
    <property type="entry name" value="AMINOGLYCOSIDE PHOSPHOTRANSFERASE-RELATED-RELATED"/>
    <property type="match status" value="1"/>
</dbReference>
<evidence type="ECO:0000259" key="1">
    <source>
        <dbReference type="Pfam" id="PF01636"/>
    </source>
</evidence>
<dbReference type="EMBL" id="LGRN01000553">
    <property type="protein sequence ID" value="OJD11386.1"/>
    <property type="molecule type" value="Genomic_DNA"/>
</dbReference>
<dbReference type="SUPFAM" id="SSF56112">
    <property type="entry name" value="Protein kinase-like (PK-like)"/>
    <property type="match status" value="1"/>
</dbReference>
<dbReference type="Pfam" id="PF01636">
    <property type="entry name" value="APH"/>
    <property type="match status" value="1"/>
</dbReference>
<dbReference type="InterPro" id="IPR011009">
    <property type="entry name" value="Kinase-like_dom_sf"/>
</dbReference>
<evidence type="ECO:0000313" key="2">
    <source>
        <dbReference type="EMBL" id="OJD11386.1"/>
    </source>
</evidence>
<dbReference type="VEuPathDB" id="FungiDB:AJ78_07836"/>
<dbReference type="InterPro" id="IPR051678">
    <property type="entry name" value="AGP_Transferase"/>
</dbReference>
<name>A0A1J9P672_9EURO</name>
<evidence type="ECO:0000313" key="3">
    <source>
        <dbReference type="Proteomes" id="UP000182235"/>
    </source>
</evidence>
<reference evidence="2 3" key="1">
    <citation type="submission" date="2015-07" db="EMBL/GenBank/DDBJ databases">
        <title>Emmonsia species relationships and genome sequence.</title>
        <authorList>
            <consortium name="The Broad Institute Genomics Platform"/>
            <person name="Cuomo C.A."/>
            <person name="Munoz J.F."/>
            <person name="Imamovic A."/>
            <person name="Priest M.E."/>
            <person name="Young S."/>
            <person name="Clay O.K."/>
            <person name="McEwen J.G."/>
        </authorList>
    </citation>
    <scope>NUCLEOTIDE SEQUENCE [LARGE SCALE GENOMIC DNA]</scope>
    <source>
        <strain evidence="2 3">UAMH 9510</strain>
    </source>
</reference>
<dbReference type="PANTHER" id="PTHR21310:SF55">
    <property type="entry name" value="AMINOGLYCOSIDE PHOSPHOTRANSFERASE DOMAIN-CONTAINING PROTEIN"/>
    <property type="match status" value="1"/>
</dbReference>
<dbReference type="AlphaFoldDB" id="A0A1J9P672"/>
<dbReference type="InterPro" id="IPR002575">
    <property type="entry name" value="Aminoglycoside_PTrfase"/>
</dbReference>